<comment type="caution">
    <text evidence="2">The sequence shown here is derived from an EMBL/GenBank/DDBJ whole genome shotgun (WGS) entry which is preliminary data.</text>
</comment>
<feature type="compositionally biased region" description="Polar residues" evidence="1">
    <location>
        <begin position="28"/>
        <end position="42"/>
    </location>
</feature>
<name>A0AAV0WMZ8_9HEMI</name>
<gene>
    <name evidence="2" type="ORF">MEUPH1_LOCUS12854</name>
</gene>
<dbReference type="EMBL" id="CARXXK010000002">
    <property type="protein sequence ID" value="CAI6357203.1"/>
    <property type="molecule type" value="Genomic_DNA"/>
</dbReference>
<keyword evidence="3" id="KW-1185">Reference proteome</keyword>
<sequence>MQPSIIKKQGPGGDSICIQNVQTHSVNAETPNRLSADISQKIDQPKLDKRKSNLHKKSCSKANIKKSIIIPEPENILHGNRKQNTHNIICSKDNTKDINFPSKQMLTKSVPTLNKGSVIKNIRNKFVNRQPFR</sequence>
<protein>
    <submittedName>
        <fullName evidence="2">Uncharacterized protein</fullName>
    </submittedName>
</protein>
<reference evidence="2 3" key="1">
    <citation type="submission" date="2023-01" db="EMBL/GenBank/DDBJ databases">
        <authorList>
            <person name="Whitehead M."/>
        </authorList>
    </citation>
    <scope>NUCLEOTIDE SEQUENCE [LARGE SCALE GENOMIC DNA]</scope>
</reference>
<evidence type="ECO:0000313" key="3">
    <source>
        <dbReference type="Proteomes" id="UP001160148"/>
    </source>
</evidence>
<accession>A0AAV0WMZ8</accession>
<proteinExistence type="predicted"/>
<evidence type="ECO:0000256" key="1">
    <source>
        <dbReference type="SAM" id="MobiDB-lite"/>
    </source>
</evidence>
<organism evidence="2 3">
    <name type="scientific">Macrosiphum euphorbiae</name>
    <name type="common">potato aphid</name>
    <dbReference type="NCBI Taxonomy" id="13131"/>
    <lineage>
        <taxon>Eukaryota</taxon>
        <taxon>Metazoa</taxon>
        <taxon>Ecdysozoa</taxon>
        <taxon>Arthropoda</taxon>
        <taxon>Hexapoda</taxon>
        <taxon>Insecta</taxon>
        <taxon>Pterygota</taxon>
        <taxon>Neoptera</taxon>
        <taxon>Paraneoptera</taxon>
        <taxon>Hemiptera</taxon>
        <taxon>Sternorrhyncha</taxon>
        <taxon>Aphidomorpha</taxon>
        <taxon>Aphidoidea</taxon>
        <taxon>Aphididae</taxon>
        <taxon>Macrosiphini</taxon>
        <taxon>Macrosiphum</taxon>
    </lineage>
</organism>
<dbReference type="Proteomes" id="UP001160148">
    <property type="component" value="Unassembled WGS sequence"/>
</dbReference>
<evidence type="ECO:0000313" key="2">
    <source>
        <dbReference type="EMBL" id="CAI6357203.1"/>
    </source>
</evidence>
<feature type="region of interest" description="Disordered" evidence="1">
    <location>
        <begin position="28"/>
        <end position="58"/>
    </location>
</feature>
<dbReference type="AlphaFoldDB" id="A0AAV0WMZ8"/>